<proteinExistence type="predicted"/>
<name>A0ABD0MG26_CIRMR</name>
<evidence type="ECO:0000313" key="2">
    <source>
        <dbReference type="EMBL" id="KAL0147716.1"/>
    </source>
</evidence>
<protein>
    <submittedName>
        <fullName evidence="2">Uncharacterized protein</fullName>
    </submittedName>
</protein>
<dbReference type="Proteomes" id="UP001529510">
    <property type="component" value="Unassembled WGS sequence"/>
</dbReference>
<dbReference type="AlphaFoldDB" id="A0ABD0MG26"/>
<dbReference type="EMBL" id="JAMKFB020000728">
    <property type="protein sequence ID" value="KAL0147716.1"/>
    <property type="molecule type" value="Genomic_DNA"/>
</dbReference>
<sequence length="149" mass="15644">MSGLRRHALEHAPLESHVLTSTASHSGPSTSGYKAAAMCVEEEGGEMSDVSPGTTPQIAHPVCSPIKLPDDFDSSSQYRLDLLFRAPAGEEEISAASEGGHEPSEADASSELTSSAAEFQLVADAEMAPVLQRAAKEIRLEWAAPPLSS</sequence>
<evidence type="ECO:0000256" key="1">
    <source>
        <dbReference type="SAM" id="MobiDB-lite"/>
    </source>
</evidence>
<keyword evidence="3" id="KW-1185">Reference proteome</keyword>
<comment type="caution">
    <text evidence="2">The sequence shown here is derived from an EMBL/GenBank/DDBJ whole genome shotgun (WGS) entry which is preliminary data.</text>
</comment>
<feature type="region of interest" description="Disordered" evidence="1">
    <location>
        <begin position="1"/>
        <end position="32"/>
    </location>
</feature>
<organism evidence="2 3">
    <name type="scientific">Cirrhinus mrigala</name>
    <name type="common">Mrigala</name>
    <dbReference type="NCBI Taxonomy" id="683832"/>
    <lineage>
        <taxon>Eukaryota</taxon>
        <taxon>Metazoa</taxon>
        <taxon>Chordata</taxon>
        <taxon>Craniata</taxon>
        <taxon>Vertebrata</taxon>
        <taxon>Euteleostomi</taxon>
        <taxon>Actinopterygii</taxon>
        <taxon>Neopterygii</taxon>
        <taxon>Teleostei</taxon>
        <taxon>Ostariophysi</taxon>
        <taxon>Cypriniformes</taxon>
        <taxon>Cyprinidae</taxon>
        <taxon>Labeoninae</taxon>
        <taxon>Labeonini</taxon>
        <taxon>Cirrhinus</taxon>
    </lineage>
</organism>
<accession>A0ABD0MG26</accession>
<evidence type="ECO:0000313" key="3">
    <source>
        <dbReference type="Proteomes" id="UP001529510"/>
    </source>
</evidence>
<feature type="region of interest" description="Disordered" evidence="1">
    <location>
        <begin position="91"/>
        <end position="113"/>
    </location>
</feature>
<reference evidence="2 3" key="1">
    <citation type="submission" date="2024-05" db="EMBL/GenBank/DDBJ databases">
        <title>Genome sequencing and assembly of Indian major carp, Cirrhinus mrigala (Hamilton, 1822).</title>
        <authorList>
            <person name="Mohindra V."/>
            <person name="Chowdhury L.M."/>
            <person name="Lal K."/>
            <person name="Jena J.K."/>
        </authorList>
    </citation>
    <scope>NUCLEOTIDE SEQUENCE [LARGE SCALE GENOMIC DNA]</scope>
    <source>
        <strain evidence="2">CM1030</strain>
        <tissue evidence="2">Blood</tissue>
    </source>
</reference>
<feature type="compositionally biased region" description="Polar residues" evidence="1">
    <location>
        <begin position="18"/>
        <end position="32"/>
    </location>
</feature>
<gene>
    <name evidence="2" type="ORF">M9458_056994</name>
</gene>